<dbReference type="InterPro" id="IPR036063">
    <property type="entry name" value="Smr_dom_sf"/>
</dbReference>
<reference evidence="2" key="1">
    <citation type="submission" date="2022-12" db="EMBL/GenBank/DDBJ databases">
        <title>Reference genome sequencing for broad-spectrum identification of bacterial and archaeal isolates by mass spectrometry.</title>
        <authorList>
            <person name="Sekiguchi Y."/>
            <person name="Tourlousse D.M."/>
        </authorList>
    </citation>
    <scope>NUCLEOTIDE SEQUENCE</scope>
    <source>
        <strain evidence="2">ASRB1</strain>
    </source>
</reference>
<evidence type="ECO:0000259" key="1">
    <source>
        <dbReference type="PROSITE" id="PS50828"/>
    </source>
</evidence>
<evidence type="ECO:0000313" key="3">
    <source>
        <dbReference type="Proteomes" id="UP001144372"/>
    </source>
</evidence>
<dbReference type="AlphaFoldDB" id="A0A9W6CZV7"/>
<dbReference type="Gene3D" id="3.30.1370.110">
    <property type="match status" value="1"/>
</dbReference>
<feature type="domain" description="Smr" evidence="1">
    <location>
        <begin position="18"/>
        <end position="93"/>
    </location>
</feature>
<dbReference type="PROSITE" id="PS50828">
    <property type="entry name" value="SMR"/>
    <property type="match status" value="1"/>
</dbReference>
<keyword evidence="3" id="KW-1185">Reference proteome</keyword>
<evidence type="ECO:0000313" key="2">
    <source>
        <dbReference type="EMBL" id="GLI33397.1"/>
    </source>
</evidence>
<dbReference type="Pfam" id="PF01713">
    <property type="entry name" value="Smr"/>
    <property type="match status" value="1"/>
</dbReference>
<dbReference type="SUPFAM" id="SSF160443">
    <property type="entry name" value="SMR domain-like"/>
    <property type="match status" value="1"/>
</dbReference>
<proteinExistence type="predicted"/>
<organism evidence="2 3">
    <name type="scientific">Desulforhabdus amnigena</name>
    <dbReference type="NCBI Taxonomy" id="40218"/>
    <lineage>
        <taxon>Bacteria</taxon>
        <taxon>Pseudomonadati</taxon>
        <taxon>Thermodesulfobacteriota</taxon>
        <taxon>Syntrophobacteria</taxon>
        <taxon>Syntrophobacterales</taxon>
        <taxon>Syntrophobacteraceae</taxon>
        <taxon>Desulforhabdus</taxon>
    </lineage>
</organism>
<protein>
    <recommendedName>
        <fullName evidence="1">Smr domain-containing protein</fullName>
    </recommendedName>
</protein>
<sequence length="95" mass="10691">MDEHSLEEPVVVPIEDTLDLHTFRPEEVKELLDDYLEAALVKEFHEVLIIHGKGSGTLRKRVHSILHKHPLVSNIRQAGALQGGWGATIVVLKRN</sequence>
<gene>
    <name evidence="2" type="ORF">DAMNIGENAA_08300</name>
</gene>
<accession>A0A9W6CZV7</accession>
<name>A0A9W6CZV7_9BACT</name>
<dbReference type="EMBL" id="BSDR01000001">
    <property type="protein sequence ID" value="GLI33397.1"/>
    <property type="molecule type" value="Genomic_DNA"/>
</dbReference>
<dbReference type="SMART" id="SM00463">
    <property type="entry name" value="SMR"/>
    <property type="match status" value="1"/>
</dbReference>
<dbReference type="PANTHER" id="PTHR35562:SF2">
    <property type="entry name" value="DNA ENDONUCLEASE SMRA-RELATED"/>
    <property type="match status" value="1"/>
</dbReference>
<dbReference type="Proteomes" id="UP001144372">
    <property type="component" value="Unassembled WGS sequence"/>
</dbReference>
<dbReference type="InterPro" id="IPR002625">
    <property type="entry name" value="Smr_dom"/>
</dbReference>
<dbReference type="RefSeq" id="WP_281792404.1">
    <property type="nucleotide sequence ID" value="NZ_BSDR01000001.1"/>
</dbReference>
<dbReference type="PANTHER" id="PTHR35562">
    <property type="entry name" value="DNA ENDONUCLEASE SMRA-RELATED"/>
    <property type="match status" value="1"/>
</dbReference>
<comment type="caution">
    <text evidence="2">The sequence shown here is derived from an EMBL/GenBank/DDBJ whole genome shotgun (WGS) entry which is preliminary data.</text>
</comment>